<dbReference type="PANTHER" id="PTHR17985">
    <property type="entry name" value="SER/THR-RICH PROTEIN T10 IN DGCR REGION"/>
    <property type="match status" value="1"/>
</dbReference>
<dbReference type="PANTHER" id="PTHR17985:SF16">
    <property type="entry name" value="TRANSPORT_GOLGI ORGANIZATION-LIKE PROTEIN (DUF833)"/>
    <property type="match status" value="1"/>
</dbReference>
<dbReference type="InterPro" id="IPR008551">
    <property type="entry name" value="TANGO2"/>
</dbReference>
<name>A0ABD3B708_9GENT</name>
<evidence type="ECO:0000313" key="2">
    <source>
        <dbReference type="Proteomes" id="UP001630127"/>
    </source>
</evidence>
<keyword evidence="2" id="KW-1185">Reference proteome</keyword>
<comment type="caution">
    <text evidence="1">The sequence shown here is derived from an EMBL/GenBank/DDBJ whole genome shotgun (WGS) entry which is preliminary data.</text>
</comment>
<dbReference type="Pfam" id="PF05742">
    <property type="entry name" value="TANGO2"/>
    <property type="match status" value="1"/>
</dbReference>
<evidence type="ECO:0000313" key="1">
    <source>
        <dbReference type="EMBL" id="KAL3539150.1"/>
    </source>
</evidence>
<organism evidence="1 2">
    <name type="scientific">Cinchona calisaya</name>
    <dbReference type="NCBI Taxonomy" id="153742"/>
    <lineage>
        <taxon>Eukaryota</taxon>
        <taxon>Viridiplantae</taxon>
        <taxon>Streptophyta</taxon>
        <taxon>Embryophyta</taxon>
        <taxon>Tracheophyta</taxon>
        <taxon>Spermatophyta</taxon>
        <taxon>Magnoliopsida</taxon>
        <taxon>eudicotyledons</taxon>
        <taxon>Gunneridae</taxon>
        <taxon>Pentapetalae</taxon>
        <taxon>asterids</taxon>
        <taxon>lamiids</taxon>
        <taxon>Gentianales</taxon>
        <taxon>Rubiaceae</taxon>
        <taxon>Cinchonoideae</taxon>
        <taxon>Cinchoneae</taxon>
        <taxon>Cinchona</taxon>
    </lineage>
</organism>
<reference evidence="1 2" key="1">
    <citation type="submission" date="2024-11" db="EMBL/GenBank/DDBJ databases">
        <title>A near-complete genome assembly of Cinchona calisaya.</title>
        <authorList>
            <person name="Lian D.C."/>
            <person name="Zhao X.W."/>
            <person name="Wei L."/>
        </authorList>
    </citation>
    <scope>NUCLEOTIDE SEQUENCE [LARGE SCALE GENOMIC DNA]</scope>
    <source>
        <tissue evidence="1">Nenye</tissue>
    </source>
</reference>
<dbReference type="Proteomes" id="UP001630127">
    <property type="component" value="Unassembled WGS sequence"/>
</dbReference>
<gene>
    <name evidence="1" type="ORF">ACH5RR_002516</name>
</gene>
<protein>
    <submittedName>
        <fullName evidence="1">Uncharacterized protein</fullName>
    </submittedName>
</protein>
<dbReference type="AlphaFoldDB" id="A0ABD3B708"/>
<dbReference type="EMBL" id="JBJUIK010000001">
    <property type="protein sequence ID" value="KAL3539150.1"/>
    <property type="molecule type" value="Genomic_DNA"/>
</dbReference>
<proteinExistence type="predicted"/>
<sequence>MCIGVFIWKAHPLHPFLLLLNRDEYHNRPTIPLGWWEAEEDDSQILGGRDALAGGTWLACTGDGRLAFLTNVRELYNSSSSQAQQQQPPKSRGHLPVRFLQSQKSPREFADELVEEAGQYNGFNLIVADLSSVSMVYITNRPKAHGTVATEVSPGIHVLSNAKLDTPWPKAQRLEQSFKDLMDKYGEGEVPLKEMSEKLMKDTTKDDESKLPQIYPPEWEYHLSSIFVDAQTPTGRYGTRSTSVLTVKTSGDITFFEKHLDNDSWKEQIISFRIRKRKDDIVSSYKNVLLK</sequence>
<accession>A0ABD3B708</accession>